<accession>A0ABY3G0B5</accession>
<feature type="transmembrane region" description="Helical" evidence="1">
    <location>
        <begin position="68"/>
        <end position="84"/>
    </location>
</feature>
<dbReference type="Pfam" id="PF18145">
    <property type="entry name" value="SAVED"/>
    <property type="match status" value="1"/>
</dbReference>
<comment type="caution">
    <text evidence="3">The sequence shown here is derived from an EMBL/GenBank/DDBJ whole genome shotgun (WGS) entry which is preliminary data.</text>
</comment>
<keyword evidence="1" id="KW-1133">Transmembrane helix</keyword>
<evidence type="ECO:0000259" key="2">
    <source>
        <dbReference type="Pfam" id="PF18145"/>
    </source>
</evidence>
<dbReference type="Proteomes" id="UP000429980">
    <property type="component" value="Unassembled WGS sequence"/>
</dbReference>
<feature type="domain" description="SMODS-associated and fused to various effectors" evidence="2">
    <location>
        <begin position="156"/>
        <end position="343"/>
    </location>
</feature>
<proteinExistence type="predicted"/>
<feature type="transmembrane region" description="Helical" evidence="1">
    <location>
        <begin position="6"/>
        <end position="21"/>
    </location>
</feature>
<sequence length="356" mass="41303">MICVSIVAILIAAFGFIILIFKKNNRQLENGFAINFISTGLALIVDSFGKFSDKLFAFITESKLSNNYVQLFTGAILIAIGFWMKRYIKNKISILNLLGVKERRIEEHKDDIGLNPFEFKEHEIDLSLFAKKEMRQERFDDVTELMKYKIECFRSENKDLVKGYTGTAPIPLTLYAGYCYKGGPTTEFYEYNRFEGKYKKLKKAKRWYGKNRKFPPLKLIQTLDELDLQGHDEVVLGVSLTTPITAEQVKQFKTPFIHLSVDEPRQNVIEYLEQLNEYIKIIFDIIMKIGQHSSIKRIHLVISSQSCLVFELGKQLTTETYMKEIINYHFVNNANPNYVWGIAFNNKGTVFVQCRD</sequence>
<organism evidence="3 4">
    <name type="scientific">Bacillus paralicheniformis</name>
    <dbReference type="NCBI Taxonomy" id="1648923"/>
    <lineage>
        <taxon>Bacteria</taxon>
        <taxon>Bacillati</taxon>
        <taxon>Bacillota</taxon>
        <taxon>Bacilli</taxon>
        <taxon>Bacillales</taxon>
        <taxon>Bacillaceae</taxon>
        <taxon>Bacillus</taxon>
    </lineage>
</organism>
<keyword evidence="4" id="KW-1185">Reference proteome</keyword>
<dbReference type="NCBIfam" id="NF033611">
    <property type="entry name" value="SAVED"/>
    <property type="match status" value="1"/>
</dbReference>
<feature type="transmembrane region" description="Helical" evidence="1">
    <location>
        <begin position="28"/>
        <end position="48"/>
    </location>
</feature>
<dbReference type="InterPro" id="IPR040836">
    <property type="entry name" value="SAVED"/>
</dbReference>
<keyword evidence="1" id="KW-0472">Membrane</keyword>
<gene>
    <name evidence="3" type="ORF">CHCC15381_4838</name>
</gene>
<evidence type="ECO:0000313" key="4">
    <source>
        <dbReference type="Proteomes" id="UP000429980"/>
    </source>
</evidence>
<keyword evidence="1" id="KW-0812">Transmembrane</keyword>
<dbReference type="RefSeq" id="WP_025809996.1">
    <property type="nucleotide sequence ID" value="NZ_AP025342.1"/>
</dbReference>
<name>A0ABY3G0B5_9BACI</name>
<evidence type="ECO:0000313" key="3">
    <source>
        <dbReference type="EMBL" id="TWL42230.1"/>
    </source>
</evidence>
<reference evidence="3 4" key="1">
    <citation type="submission" date="2019-06" db="EMBL/GenBank/DDBJ databases">
        <title>Genome sequence analysis of &gt;100 Bacillus licheniformis strains suggests intrinsic resistance to this species.</title>
        <authorList>
            <person name="Wels M."/>
            <person name="Siezen R.J."/>
            <person name="Johansen E."/>
            <person name="Stuer-Lauridsen B."/>
            <person name="Bjerre K."/>
            <person name="Nielsen B.K.K."/>
        </authorList>
    </citation>
    <scope>NUCLEOTIDE SEQUENCE [LARGE SCALE GENOMIC DNA]</scope>
    <source>
        <strain evidence="3 4">BAC-15381</strain>
    </source>
</reference>
<protein>
    <recommendedName>
        <fullName evidence="2">SMODS-associated and fused to various effectors domain-containing protein</fullName>
    </recommendedName>
</protein>
<dbReference type="EMBL" id="NILF01000021">
    <property type="protein sequence ID" value="TWL42230.1"/>
    <property type="molecule type" value="Genomic_DNA"/>
</dbReference>
<evidence type="ECO:0000256" key="1">
    <source>
        <dbReference type="SAM" id="Phobius"/>
    </source>
</evidence>